<reference evidence="3" key="1">
    <citation type="journal article" date="2022" name="ISME J.">
        <title>Genetic and phylogenetic analysis of dissimilatory iodate-reducing bacteria identifies potential niches across the world's oceans.</title>
        <authorList>
            <person name="Reyes-Umana V."/>
            <person name="Henning Z."/>
            <person name="Lee K."/>
            <person name="Barnum T.P."/>
            <person name="Coates J.D."/>
        </authorList>
    </citation>
    <scope>NUCLEOTIDE SEQUENCE [LARGE SCALE GENOMIC DNA]</scope>
    <source>
        <strain evidence="3">IR12</strain>
    </source>
</reference>
<keyword evidence="1" id="KW-1133">Transmembrane helix</keyword>
<dbReference type="EMBL" id="JAEKFT010000036">
    <property type="protein sequence ID" value="MBT0963740.1"/>
    <property type="molecule type" value="Genomic_DNA"/>
</dbReference>
<evidence type="ECO:0000313" key="2">
    <source>
        <dbReference type="EMBL" id="MBT0963740.1"/>
    </source>
</evidence>
<dbReference type="RefSeq" id="WP_214363670.1">
    <property type="nucleotide sequence ID" value="NZ_JAEKFT010000036.1"/>
</dbReference>
<dbReference type="Proteomes" id="UP000694660">
    <property type="component" value="Unassembled WGS sequence"/>
</dbReference>
<protein>
    <submittedName>
        <fullName evidence="2">Uncharacterized protein</fullName>
    </submittedName>
</protein>
<dbReference type="AlphaFoldDB" id="A0A944DCJ5"/>
<organism evidence="2 3">
    <name type="scientific">Denitromonas iodatirespirans</name>
    <dbReference type="NCBI Taxonomy" id="2795389"/>
    <lineage>
        <taxon>Bacteria</taxon>
        <taxon>Pseudomonadati</taxon>
        <taxon>Pseudomonadota</taxon>
        <taxon>Betaproteobacteria</taxon>
        <taxon>Rhodocyclales</taxon>
        <taxon>Zoogloeaceae</taxon>
        <taxon>Denitromonas</taxon>
    </lineage>
</organism>
<name>A0A944DCJ5_DENI1</name>
<gene>
    <name evidence="2" type="ORF">I8J34_21375</name>
</gene>
<keyword evidence="1" id="KW-0812">Transmembrane</keyword>
<feature type="transmembrane region" description="Helical" evidence="1">
    <location>
        <begin position="33"/>
        <end position="52"/>
    </location>
</feature>
<keyword evidence="1" id="KW-0472">Membrane</keyword>
<accession>A0A944DCJ5</accession>
<comment type="caution">
    <text evidence="2">The sequence shown here is derived from an EMBL/GenBank/DDBJ whole genome shotgun (WGS) entry which is preliminary data.</text>
</comment>
<keyword evidence="3" id="KW-1185">Reference proteome</keyword>
<proteinExistence type="predicted"/>
<evidence type="ECO:0000256" key="1">
    <source>
        <dbReference type="SAM" id="Phobius"/>
    </source>
</evidence>
<sequence length="284" mass="31405">MKVLAHYCYLLAALVVAVHLLTRQDLGGGLPVSATAIACGCLLVLGQGFTALGRRWVQRRRDARATRVLQRLLNASPGDTPPHFAVYLRPFSVTGRLTVTNRRWRGLPILPRYFAHEPTLEFERLLAGALAPALPLVALGRPGEAIGAGRIAVSDAEWKAMFQRLIDAARWIIMIPSDQGETGWEVQQLVAQGLLGKTVFIMPPALRRGAIDMAPVWRQLRSGLADTGLCLPAYTPAGQAFRLGPQGRFYRSRYLPRLERRVLREVLAGLTDGQPPVGWPRPWR</sequence>
<evidence type="ECO:0000313" key="3">
    <source>
        <dbReference type="Proteomes" id="UP000694660"/>
    </source>
</evidence>